<accession>A0ABD3XAF8</accession>
<evidence type="ECO:0000313" key="2">
    <source>
        <dbReference type="Proteomes" id="UP001634394"/>
    </source>
</evidence>
<evidence type="ECO:0000313" key="1">
    <source>
        <dbReference type="EMBL" id="KAL3883062.1"/>
    </source>
</evidence>
<protein>
    <submittedName>
        <fullName evidence="1">Uncharacterized protein</fullName>
    </submittedName>
</protein>
<keyword evidence="2" id="KW-1185">Reference proteome</keyword>
<organism evidence="1 2">
    <name type="scientific">Sinanodonta woodiana</name>
    <name type="common">Chinese pond mussel</name>
    <name type="synonym">Anodonta woodiana</name>
    <dbReference type="NCBI Taxonomy" id="1069815"/>
    <lineage>
        <taxon>Eukaryota</taxon>
        <taxon>Metazoa</taxon>
        <taxon>Spiralia</taxon>
        <taxon>Lophotrochozoa</taxon>
        <taxon>Mollusca</taxon>
        <taxon>Bivalvia</taxon>
        <taxon>Autobranchia</taxon>
        <taxon>Heteroconchia</taxon>
        <taxon>Palaeoheterodonta</taxon>
        <taxon>Unionida</taxon>
        <taxon>Unionoidea</taxon>
        <taxon>Unionidae</taxon>
        <taxon>Unioninae</taxon>
        <taxon>Sinanodonta</taxon>
    </lineage>
</organism>
<reference evidence="1 2" key="1">
    <citation type="submission" date="2024-11" db="EMBL/GenBank/DDBJ databases">
        <title>Chromosome-level genome assembly of the freshwater bivalve Anodonta woodiana.</title>
        <authorList>
            <person name="Chen X."/>
        </authorList>
    </citation>
    <scope>NUCLEOTIDE SEQUENCE [LARGE SCALE GENOMIC DNA]</scope>
    <source>
        <strain evidence="1">MN2024</strain>
        <tissue evidence="1">Gills</tissue>
    </source>
</reference>
<name>A0ABD3XAF8_SINWO</name>
<dbReference type="AlphaFoldDB" id="A0ABD3XAF8"/>
<sequence>MATSKLPDGTKLLAKVVQDRNTIDRAKYQHRFSPEGVIEQLFRDGVPAVYIAYGDDKSEIIYNDPNKIKSNQMYVVVDIKSDGFFVDSISDEEFNTLASAWIDSKDH</sequence>
<dbReference type="Proteomes" id="UP001634394">
    <property type="component" value="Unassembled WGS sequence"/>
</dbReference>
<proteinExistence type="predicted"/>
<gene>
    <name evidence="1" type="ORF">ACJMK2_029355</name>
</gene>
<comment type="caution">
    <text evidence="1">The sequence shown here is derived from an EMBL/GenBank/DDBJ whole genome shotgun (WGS) entry which is preliminary data.</text>
</comment>
<dbReference type="EMBL" id="JBJQND010000003">
    <property type="protein sequence ID" value="KAL3883062.1"/>
    <property type="molecule type" value="Genomic_DNA"/>
</dbReference>